<dbReference type="InterPro" id="IPR050222">
    <property type="entry name" value="MATE_MdtK"/>
</dbReference>
<keyword evidence="11 13" id="KW-0472">Membrane</keyword>
<dbReference type="Proteomes" id="UP001519271">
    <property type="component" value="Unassembled WGS sequence"/>
</dbReference>
<feature type="transmembrane region" description="Helical" evidence="13">
    <location>
        <begin position="287"/>
        <end position="309"/>
    </location>
</feature>
<dbReference type="EMBL" id="JAGGKC010000045">
    <property type="protein sequence ID" value="MBP1920868.1"/>
    <property type="molecule type" value="Genomic_DNA"/>
</dbReference>
<feature type="transmembrane region" description="Helical" evidence="13">
    <location>
        <begin position="169"/>
        <end position="188"/>
    </location>
</feature>
<evidence type="ECO:0000256" key="12">
    <source>
        <dbReference type="ARBA" id="ARBA00031636"/>
    </source>
</evidence>
<reference evidence="14 15" key="1">
    <citation type="submission" date="2021-03" db="EMBL/GenBank/DDBJ databases">
        <title>Genomic Encyclopedia of Type Strains, Phase IV (KMG-IV): sequencing the most valuable type-strain genomes for metagenomic binning, comparative biology and taxonomic classification.</title>
        <authorList>
            <person name="Goeker M."/>
        </authorList>
    </citation>
    <scope>NUCLEOTIDE SEQUENCE [LARGE SCALE GENOMIC DNA]</scope>
    <source>
        <strain evidence="14 15">DSM 6139</strain>
    </source>
</reference>
<keyword evidence="8 13" id="KW-0812">Transmembrane</keyword>
<feature type="transmembrane region" description="Helical" evidence="13">
    <location>
        <begin position="134"/>
        <end position="157"/>
    </location>
</feature>
<evidence type="ECO:0000256" key="6">
    <source>
        <dbReference type="ARBA" id="ARBA00022449"/>
    </source>
</evidence>
<dbReference type="CDD" id="cd13140">
    <property type="entry name" value="MATE_like_1"/>
    <property type="match status" value="1"/>
</dbReference>
<evidence type="ECO:0000256" key="11">
    <source>
        <dbReference type="ARBA" id="ARBA00023136"/>
    </source>
</evidence>
<gene>
    <name evidence="14" type="ORF">J2Z34_003385</name>
</gene>
<comment type="subcellular location">
    <subcellularLocation>
        <location evidence="2">Cell membrane</location>
        <topology evidence="2">Multi-pass membrane protein</topology>
    </subcellularLocation>
</comment>
<feature type="transmembrane region" description="Helical" evidence="13">
    <location>
        <begin position="242"/>
        <end position="267"/>
    </location>
</feature>
<dbReference type="PANTHER" id="PTHR43298">
    <property type="entry name" value="MULTIDRUG RESISTANCE PROTEIN NORM-RELATED"/>
    <property type="match status" value="1"/>
</dbReference>
<keyword evidence="9 13" id="KW-1133">Transmembrane helix</keyword>
<evidence type="ECO:0000256" key="10">
    <source>
        <dbReference type="ARBA" id="ARBA00023065"/>
    </source>
</evidence>
<evidence type="ECO:0000256" key="5">
    <source>
        <dbReference type="ARBA" id="ARBA00022448"/>
    </source>
</evidence>
<keyword evidence="7" id="KW-1003">Cell membrane</keyword>
<proteinExistence type="inferred from homology"/>
<dbReference type="PANTHER" id="PTHR43298:SF2">
    <property type="entry name" value="FMN_FAD EXPORTER YEEO-RELATED"/>
    <property type="match status" value="1"/>
</dbReference>
<comment type="function">
    <text evidence="1">Multidrug efflux pump.</text>
</comment>
<evidence type="ECO:0000256" key="8">
    <source>
        <dbReference type="ARBA" id="ARBA00022692"/>
    </source>
</evidence>
<evidence type="ECO:0000313" key="14">
    <source>
        <dbReference type="EMBL" id="MBP1920868.1"/>
    </source>
</evidence>
<dbReference type="PIRSF" id="PIRSF006603">
    <property type="entry name" value="DinF"/>
    <property type="match status" value="1"/>
</dbReference>
<keyword evidence="5" id="KW-0813">Transport</keyword>
<evidence type="ECO:0000256" key="1">
    <source>
        <dbReference type="ARBA" id="ARBA00003408"/>
    </source>
</evidence>
<dbReference type="Pfam" id="PF01554">
    <property type="entry name" value="MatE"/>
    <property type="match status" value="2"/>
</dbReference>
<comment type="caution">
    <text evidence="14">The sequence shown here is derived from an EMBL/GenBank/DDBJ whole genome shotgun (WGS) entry which is preliminary data.</text>
</comment>
<comment type="similarity">
    <text evidence="3">Belongs to the multi antimicrobial extrusion (MATE) (TC 2.A.66.1) family.</text>
</comment>
<feature type="transmembrane region" description="Helical" evidence="13">
    <location>
        <begin position="321"/>
        <end position="340"/>
    </location>
</feature>
<accession>A0ABS4G8H0</accession>
<feature type="transmembrane region" description="Helical" evidence="13">
    <location>
        <begin position="12"/>
        <end position="33"/>
    </location>
</feature>
<dbReference type="InterPro" id="IPR048279">
    <property type="entry name" value="MdtK-like"/>
</dbReference>
<feature type="transmembrane region" description="Helical" evidence="13">
    <location>
        <begin position="360"/>
        <end position="378"/>
    </location>
</feature>
<evidence type="ECO:0000256" key="3">
    <source>
        <dbReference type="ARBA" id="ARBA00010199"/>
    </source>
</evidence>
<keyword evidence="15" id="KW-1185">Reference proteome</keyword>
<organism evidence="14 15">
    <name type="scientific">Youngiibacter multivorans</name>
    <dbReference type="NCBI Taxonomy" id="937251"/>
    <lineage>
        <taxon>Bacteria</taxon>
        <taxon>Bacillati</taxon>
        <taxon>Bacillota</taxon>
        <taxon>Clostridia</taxon>
        <taxon>Eubacteriales</taxon>
        <taxon>Clostridiaceae</taxon>
        <taxon>Youngiibacter</taxon>
    </lineage>
</organism>
<feature type="transmembrane region" description="Helical" evidence="13">
    <location>
        <begin position="48"/>
        <end position="68"/>
    </location>
</feature>
<keyword evidence="10" id="KW-0406">Ion transport</keyword>
<protein>
    <recommendedName>
        <fullName evidence="4">Probable multidrug resistance protein NorM</fullName>
    </recommendedName>
    <alternativeName>
        <fullName evidence="12">Multidrug-efflux transporter</fullName>
    </alternativeName>
</protein>
<evidence type="ECO:0000313" key="15">
    <source>
        <dbReference type="Proteomes" id="UP001519271"/>
    </source>
</evidence>
<sequence>MEKKIDLTKGDILITLTKLAIPIMGTSFMQMAYNLTDMFWVGRSGSDAVAAVGTAGFFMWFGFSLILISKSGAEVFVAQYLGRKDEDGAKEHAVSAIQLNLFIAAIYGLLIIIFRNQLISFFRLGDQNVIDMAVGYLLVIGCGIFFNFMNPVFTGIFNGAGLSKVPFRFNFAGLVANMILDPLLIYGVGPFPALGVRGAAIATVAAQMLVTTLFIVHIRTRKETYFRLNIFRKPSIQHIRKIIRLGLPVSLQNGFFAMIAMVVARIIAVYGPEAIAVQKVGSQIESLSWMTAGGFSTALSAFVGQNYGAKEYERIVKGYRSGVLAVSGLGFLSMIMLMVFPKQLFGIFIQEPEIIRMGASYLWILGLSQVFMSIEISNQGAFNGLGKTKIPSYVGIFFNALRIPGAYFLSTYTALGLNGVWWTISISSVFKGLVLLALFYRMVLKPYRASGTII</sequence>
<evidence type="ECO:0000256" key="7">
    <source>
        <dbReference type="ARBA" id="ARBA00022475"/>
    </source>
</evidence>
<feature type="transmembrane region" description="Helical" evidence="13">
    <location>
        <begin position="194"/>
        <end position="218"/>
    </location>
</feature>
<dbReference type="InterPro" id="IPR002528">
    <property type="entry name" value="MATE_fam"/>
</dbReference>
<name>A0ABS4G8H0_9CLOT</name>
<dbReference type="RefSeq" id="WP_209461019.1">
    <property type="nucleotide sequence ID" value="NZ_JAGGKC010000045.1"/>
</dbReference>
<evidence type="ECO:0000256" key="2">
    <source>
        <dbReference type="ARBA" id="ARBA00004651"/>
    </source>
</evidence>
<feature type="transmembrane region" description="Helical" evidence="13">
    <location>
        <begin position="93"/>
        <end position="114"/>
    </location>
</feature>
<keyword evidence="6" id="KW-0050">Antiport</keyword>
<feature type="transmembrane region" description="Helical" evidence="13">
    <location>
        <begin position="390"/>
        <end position="409"/>
    </location>
</feature>
<dbReference type="NCBIfam" id="TIGR00797">
    <property type="entry name" value="matE"/>
    <property type="match status" value="1"/>
</dbReference>
<evidence type="ECO:0000256" key="9">
    <source>
        <dbReference type="ARBA" id="ARBA00022989"/>
    </source>
</evidence>
<feature type="transmembrane region" description="Helical" evidence="13">
    <location>
        <begin position="421"/>
        <end position="440"/>
    </location>
</feature>
<evidence type="ECO:0000256" key="13">
    <source>
        <dbReference type="SAM" id="Phobius"/>
    </source>
</evidence>
<evidence type="ECO:0000256" key="4">
    <source>
        <dbReference type="ARBA" id="ARBA00020268"/>
    </source>
</evidence>